<reference evidence="2" key="1">
    <citation type="submission" date="2024-05" db="EMBL/GenBank/DDBJ databases">
        <title>Complete genomes of an iridovirus, and two densoviruses identified in lab reared social spiders in California, USA.</title>
        <authorList>
            <person name="Millerwise S."/>
            <person name="Lund M.C."/>
            <person name="Schmidlin K."/>
            <person name="Kraberger S."/>
            <person name="Harrison J."/>
            <person name="Cease A."/>
            <person name="Pinter-Wollman N."/>
            <person name="Varsani A."/>
        </authorList>
    </citation>
    <scope>NUCLEOTIDE SEQUENCE</scope>
    <source>
        <strain evidence="2">SocP20</strain>
    </source>
</reference>
<accession>A0AAU7YCR4</accession>
<protein>
    <submittedName>
        <fullName evidence="2">Uncharacterized protein</fullName>
    </submittedName>
</protein>
<dbReference type="EMBL" id="PP847201">
    <property type="protein sequence ID" value="XBY85735.1"/>
    <property type="molecule type" value="Genomic_DNA"/>
</dbReference>
<evidence type="ECO:0000256" key="1">
    <source>
        <dbReference type="SAM" id="MobiDB-lite"/>
    </source>
</evidence>
<name>A0AAU7YCR4_9VIRU</name>
<feature type="region of interest" description="Disordered" evidence="1">
    <location>
        <begin position="36"/>
        <end position="76"/>
    </location>
</feature>
<evidence type="ECO:0000313" key="2">
    <source>
        <dbReference type="EMBL" id="XBY85735.1"/>
    </source>
</evidence>
<sequence>MWHFLFIDDKKLIIKIINQNNFRYLFYMILTSPWGSSRRSPWGSAWRSSWRSPRTTSRRSSLRRSHTFRRRRTSFG</sequence>
<feature type="compositionally biased region" description="Basic residues" evidence="1">
    <location>
        <begin position="56"/>
        <end position="76"/>
    </location>
</feature>
<feature type="compositionally biased region" description="Low complexity" evidence="1">
    <location>
        <begin position="36"/>
        <end position="55"/>
    </location>
</feature>
<organism evidence="2">
    <name type="scientific">Iridovirus sp</name>
    <dbReference type="NCBI Taxonomy" id="135728"/>
    <lineage>
        <taxon>Viruses</taxon>
        <taxon>Varidnaviria</taxon>
        <taxon>Bamfordvirae</taxon>
        <taxon>Nucleocytoviricota</taxon>
        <taxon>Megaviricetes</taxon>
        <taxon>Pimascovirales</taxon>
        <taxon>Pimascovirales incertae sedis</taxon>
        <taxon>Iridoviridae</taxon>
        <taxon>Betairidovirinae</taxon>
        <taxon>Iridovirus</taxon>
    </lineage>
</organism>
<proteinExistence type="predicted"/>